<evidence type="ECO:0000256" key="1">
    <source>
        <dbReference type="SAM" id="MobiDB-lite"/>
    </source>
</evidence>
<dbReference type="Proteomes" id="UP000296049">
    <property type="component" value="Unassembled WGS sequence"/>
</dbReference>
<reference evidence="3" key="1">
    <citation type="journal article" date="2013" name="Nat. Genet.">
        <title>The duck genome and transcriptome provide insight into an avian influenza virus reservoir species.</title>
        <authorList>
            <person name="Huang Y."/>
            <person name="Li Y."/>
            <person name="Burt D.W."/>
            <person name="Chen H."/>
            <person name="Zhang Y."/>
            <person name="Qian W."/>
            <person name="Kim H."/>
            <person name="Gan S."/>
            <person name="Zhao Y."/>
            <person name="Li J."/>
            <person name="Yi K."/>
            <person name="Feng H."/>
            <person name="Zhu P."/>
            <person name="Li B."/>
            <person name="Liu Q."/>
            <person name="Fairley S."/>
            <person name="Magor K.E."/>
            <person name="Du Z."/>
            <person name="Hu X."/>
            <person name="Goodman L."/>
            <person name="Tafer H."/>
            <person name="Vignal A."/>
            <person name="Lee T."/>
            <person name="Kim K.W."/>
            <person name="Sheng Z."/>
            <person name="An Y."/>
            <person name="Searle S."/>
            <person name="Herrero J."/>
            <person name="Groenen M.A."/>
            <person name="Crooijmans R.P."/>
            <person name="Faraut T."/>
            <person name="Cai Q."/>
            <person name="Webster R.G."/>
            <person name="Aldridge J.R."/>
            <person name="Warren W.C."/>
            <person name="Bartschat S."/>
            <person name="Kehr S."/>
            <person name="Marz M."/>
            <person name="Stadler P.F."/>
            <person name="Smith J."/>
            <person name="Kraus R.H."/>
            <person name="Zhao Y."/>
            <person name="Ren L."/>
            <person name="Fei J."/>
            <person name="Morisson M."/>
            <person name="Kaiser P."/>
            <person name="Griffin D.K."/>
            <person name="Rao M."/>
            <person name="Pitel F."/>
            <person name="Wang J."/>
            <person name="Li N."/>
        </authorList>
    </citation>
    <scope>NUCLEOTIDE SEQUENCE [LARGE SCALE GENOMIC DNA]</scope>
</reference>
<accession>R0LTF8</accession>
<sequence length="137" mass="14521">MTVITVHCVNISGKSISLQADTMDNYGSFKTGFGLATAFAAVYGGPAVRELSRRTGIQLTHQISTPNSSLGGLEKTPRYRGRQAVRGNPLEKQSTSLLSKKKPGCSKRRAGDLCRLCKDLGHLAPSTVSTLSVGKGV</sequence>
<feature type="region of interest" description="Disordered" evidence="1">
    <location>
        <begin position="63"/>
        <end position="108"/>
    </location>
</feature>
<dbReference type="EMBL" id="KB742393">
    <property type="protein sequence ID" value="EOB09084.1"/>
    <property type="molecule type" value="Genomic_DNA"/>
</dbReference>
<dbReference type="AlphaFoldDB" id="R0LTF8"/>
<name>R0LTF8_ANAPL</name>
<gene>
    <name evidence="2" type="ORF">Anapl_10796</name>
</gene>
<evidence type="ECO:0000313" key="2">
    <source>
        <dbReference type="EMBL" id="EOB09084.1"/>
    </source>
</evidence>
<feature type="compositionally biased region" description="Basic residues" evidence="1">
    <location>
        <begin position="99"/>
        <end position="108"/>
    </location>
</feature>
<evidence type="ECO:0000313" key="3">
    <source>
        <dbReference type="Proteomes" id="UP000296049"/>
    </source>
</evidence>
<keyword evidence="3" id="KW-1185">Reference proteome</keyword>
<protein>
    <submittedName>
        <fullName evidence="2">Uncharacterized protein</fullName>
    </submittedName>
</protein>
<proteinExistence type="predicted"/>
<organism evidence="2 3">
    <name type="scientific">Anas platyrhynchos</name>
    <name type="common">Mallard</name>
    <name type="synonym">Anas boschas</name>
    <dbReference type="NCBI Taxonomy" id="8839"/>
    <lineage>
        <taxon>Eukaryota</taxon>
        <taxon>Metazoa</taxon>
        <taxon>Chordata</taxon>
        <taxon>Craniata</taxon>
        <taxon>Vertebrata</taxon>
        <taxon>Euteleostomi</taxon>
        <taxon>Archelosauria</taxon>
        <taxon>Archosauria</taxon>
        <taxon>Dinosauria</taxon>
        <taxon>Saurischia</taxon>
        <taxon>Theropoda</taxon>
        <taxon>Coelurosauria</taxon>
        <taxon>Aves</taxon>
        <taxon>Neognathae</taxon>
        <taxon>Galloanserae</taxon>
        <taxon>Anseriformes</taxon>
        <taxon>Anatidae</taxon>
        <taxon>Anatinae</taxon>
        <taxon>Anas</taxon>
    </lineage>
</organism>